<protein>
    <submittedName>
        <fullName evidence="1">Uncharacterized protein</fullName>
    </submittedName>
</protein>
<proteinExistence type="predicted"/>
<reference evidence="1 2" key="1">
    <citation type="submission" date="2017-11" db="EMBL/GenBank/DDBJ databases">
        <title>Bacterial isolate from king chilli rhizosphere.</title>
        <authorList>
            <person name="Takhelmayum P."/>
            <person name="Sarangthem I."/>
        </authorList>
    </citation>
    <scope>NUCLEOTIDE SEQUENCE [LARGE SCALE GENOMIC DNA]</scope>
    <source>
        <strain evidence="2">t26</strain>
    </source>
</reference>
<sequence length="455" mass="51044">MCPGFLDIAKLPKIAKLIKEKVLSVGPPEEFTTKVQRYWDLIETGNNVPYNEYSWDGIQRGPNRGIFKHFHYGSVYYHQKIGAHAVLGPHAVKYTSLGGPEGFLGYPVSDTAVTNSSPGYYTHFEGGSLFSKGPESVGFFAQSPHEVFEVHGAIRDRWAALGWDGGPLGFPTTDESMALDEFPSQSLWSVGRFNHFERGSIFWTPDTGAWEVMGAIRDKWIELGRERSFLGYPISGEELNPPNSKTSFFHRGQINITNDIVTVLPKSRRYFLPHINTGAPIESWVEFTMNSNGRWVYKGNFRNTSNFVGLNCEVSTYPIFRFPDDTLFAVRSGSHHVSATLAFGKDHKSFEDSGFDERIIRHWDDLESAPISTTLGTSPGFVDIIQLMHVGIPLAVLIAAGYIVVKFANGGYDDYELCPEGAHYEGTNPDTGEPQKYTTYICKKGERRPYYPYQP</sequence>
<dbReference type="InterPro" id="IPR013207">
    <property type="entry name" value="LGFP"/>
</dbReference>
<accession>A0A2M9Q5Q7</accession>
<dbReference type="EMBL" id="PHQY01000612">
    <property type="protein sequence ID" value="PJO43394.1"/>
    <property type="molecule type" value="Genomic_DNA"/>
</dbReference>
<evidence type="ECO:0000313" key="2">
    <source>
        <dbReference type="Proteomes" id="UP000232101"/>
    </source>
</evidence>
<comment type="caution">
    <text evidence="1">The sequence shown here is derived from an EMBL/GenBank/DDBJ whole genome shotgun (WGS) entry which is preliminary data.</text>
</comment>
<dbReference type="AlphaFoldDB" id="A0A2M9Q5Q7"/>
<dbReference type="Pfam" id="PF08310">
    <property type="entry name" value="LGFP"/>
    <property type="match status" value="3"/>
</dbReference>
<dbReference type="Proteomes" id="UP000232101">
    <property type="component" value="Unassembled WGS sequence"/>
</dbReference>
<name>A0A2M9Q5Q7_9BACI</name>
<gene>
    <name evidence="1" type="ORF">CWD94_12650</name>
</gene>
<dbReference type="RefSeq" id="WP_100543359.1">
    <property type="nucleotide sequence ID" value="NZ_PHQY01000612.1"/>
</dbReference>
<organism evidence="1 2">
    <name type="scientific">Lysinibacillus xylanilyticus</name>
    <dbReference type="NCBI Taxonomy" id="582475"/>
    <lineage>
        <taxon>Bacteria</taxon>
        <taxon>Bacillati</taxon>
        <taxon>Bacillota</taxon>
        <taxon>Bacilli</taxon>
        <taxon>Bacillales</taxon>
        <taxon>Bacillaceae</taxon>
        <taxon>Lysinibacillus</taxon>
    </lineage>
</organism>
<evidence type="ECO:0000313" key="1">
    <source>
        <dbReference type="EMBL" id="PJO43394.1"/>
    </source>
</evidence>